<protein>
    <recommendedName>
        <fullName evidence="5">Charged multivesicular body protein 7</fullName>
    </recommendedName>
</protein>
<evidence type="ECO:0008006" key="5">
    <source>
        <dbReference type="Google" id="ProtNLM"/>
    </source>
</evidence>
<comment type="similarity">
    <text evidence="1">Belongs to the SNF7 family.</text>
</comment>
<evidence type="ECO:0000313" key="3">
    <source>
        <dbReference type="EMBL" id="GFS85214.1"/>
    </source>
</evidence>
<dbReference type="Pfam" id="PF03357">
    <property type="entry name" value="Snf7"/>
    <property type="match status" value="1"/>
</dbReference>
<accession>A0A8X6MZ66</accession>
<proteinExistence type="inferred from homology"/>
<feature type="compositionally biased region" description="Basic and acidic residues" evidence="2">
    <location>
        <begin position="149"/>
        <end position="163"/>
    </location>
</feature>
<dbReference type="GO" id="GO:0000815">
    <property type="term" value="C:ESCRT III complex"/>
    <property type="evidence" value="ECO:0007669"/>
    <property type="project" value="TreeGrafter"/>
</dbReference>
<name>A0A8X6MZ66_NEPPI</name>
<gene>
    <name evidence="3" type="ORF">NPIL_379431</name>
</gene>
<evidence type="ECO:0000256" key="1">
    <source>
        <dbReference type="ARBA" id="ARBA00006190"/>
    </source>
</evidence>
<dbReference type="GO" id="GO:0032511">
    <property type="term" value="P:late endosome to vacuole transport via multivesicular body sorting pathway"/>
    <property type="evidence" value="ECO:0007669"/>
    <property type="project" value="TreeGrafter"/>
</dbReference>
<feature type="region of interest" description="Disordered" evidence="2">
    <location>
        <begin position="136"/>
        <end position="186"/>
    </location>
</feature>
<dbReference type="GO" id="GO:0009898">
    <property type="term" value="C:cytoplasmic side of plasma membrane"/>
    <property type="evidence" value="ECO:0007669"/>
    <property type="project" value="TreeGrafter"/>
</dbReference>
<dbReference type="OrthoDB" id="10250120at2759"/>
<evidence type="ECO:0000313" key="4">
    <source>
        <dbReference type="Proteomes" id="UP000887013"/>
    </source>
</evidence>
<reference evidence="3" key="1">
    <citation type="submission" date="2020-08" db="EMBL/GenBank/DDBJ databases">
        <title>Multicomponent nature underlies the extraordinary mechanical properties of spider dragline silk.</title>
        <authorList>
            <person name="Kono N."/>
            <person name="Nakamura H."/>
            <person name="Mori M."/>
            <person name="Yoshida Y."/>
            <person name="Ohtoshi R."/>
            <person name="Malay A.D."/>
            <person name="Moran D.A.P."/>
            <person name="Tomita M."/>
            <person name="Numata K."/>
            <person name="Arakawa K."/>
        </authorList>
    </citation>
    <scope>NUCLEOTIDE SEQUENCE</scope>
</reference>
<sequence length="186" mass="21055">MDTLDESILHCQETAKDLLNKGYKSKAMLSMKKKKRLEIVLKKKSVAFDNIENLLCQLRNAGTEKMILDAYRSGVLAIKKTTSGELDLDNIDEVMSDVKGALDDYSEVQNTLARPMSHDYSSEEFEEELASIIAENDSPVKEKRRKESHPKVSDEELLRRLEALRAPPEDTLPVKKKGLLKPLRAP</sequence>
<dbReference type="AlphaFoldDB" id="A0A8X6MZ66"/>
<dbReference type="PANTHER" id="PTHR22761:SF21">
    <property type="entry name" value="CHARGED MULTIVESICULAR BODY PROTEIN 7"/>
    <property type="match status" value="1"/>
</dbReference>
<dbReference type="GO" id="GO:0006900">
    <property type="term" value="P:vesicle budding from membrane"/>
    <property type="evidence" value="ECO:0007669"/>
    <property type="project" value="TreeGrafter"/>
</dbReference>
<keyword evidence="4" id="KW-1185">Reference proteome</keyword>
<evidence type="ECO:0000256" key="2">
    <source>
        <dbReference type="SAM" id="MobiDB-lite"/>
    </source>
</evidence>
<comment type="caution">
    <text evidence="3">The sequence shown here is derived from an EMBL/GenBank/DDBJ whole genome shotgun (WGS) entry which is preliminary data.</text>
</comment>
<organism evidence="3 4">
    <name type="scientific">Nephila pilipes</name>
    <name type="common">Giant wood spider</name>
    <name type="synonym">Nephila maculata</name>
    <dbReference type="NCBI Taxonomy" id="299642"/>
    <lineage>
        <taxon>Eukaryota</taxon>
        <taxon>Metazoa</taxon>
        <taxon>Ecdysozoa</taxon>
        <taxon>Arthropoda</taxon>
        <taxon>Chelicerata</taxon>
        <taxon>Arachnida</taxon>
        <taxon>Araneae</taxon>
        <taxon>Araneomorphae</taxon>
        <taxon>Entelegynae</taxon>
        <taxon>Araneoidea</taxon>
        <taxon>Nephilidae</taxon>
        <taxon>Nephila</taxon>
    </lineage>
</organism>
<dbReference type="EMBL" id="BMAW01003722">
    <property type="protein sequence ID" value="GFS85214.1"/>
    <property type="molecule type" value="Genomic_DNA"/>
</dbReference>
<dbReference type="Proteomes" id="UP000887013">
    <property type="component" value="Unassembled WGS sequence"/>
</dbReference>
<dbReference type="GO" id="GO:0005771">
    <property type="term" value="C:multivesicular body"/>
    <property type="evidence" value="ECO:0007669"/>
    <property type="project" value="TreeGrafter"/>
</dbReference>
<dbReference type="PANTHER" id="PTHR22761">
    <property type="entry name" value="CHARGED MULTIVESICULAR BODY PROTEIN"/>
    <property type="match status" value="1"/>
</dbReference>
<dbReference type="InterPro" id="IPR005024">
    <property type="entry name" value="Snf7_fam"/>
</dbReference>